<feature type="region of interest" description="Disordered" evidence="1">
    <location>
        <begin position="167"/>
        <end position="200"/>
    </location>
</feature>
<dbReference type="Pfam" id="PF03703">
    <property type="entry name" value="bPH_2"/>
    <property type="match status" value="1"/>
</dbReference>
<evidence type="ECO:0000313" key="4">
    <source>
        <dbReference type="EMBL" id="TQL57380.1"/>
    </source>
</evidence>
<keyword evidence="2" id="KW-0472">Membrane</keyword>
<gene>
    <name evidence="4" type="ORF">FB461_2114</name>
</gene>
<feature type="transmembrane region" description="Helical" evidence="2">
    <location>
        <begin position="53"/>
        <end position="78"/>
    </location>
</feature>
<dbReference type="InterPro" id="IPR005182">
    <property type="entry name" value="YdbS-like_PH"/>
</dbReference>
<organism evidence="4 5">
    <name type="scientific">Rarobacter faecitabidus</name>
    <dbReference type="NCBI Taxonomy" id="13243"/>
    <lineage>
        <taxon>Bacteria</taxon>
        <taxon>Bacillati</taxon>
        <taxon>Actinomycetota</taxon>
        <taxon>Actinomycetes</taxon>
        <taxon>Micrococcales</taxon>
        <taxon>Rarobacteraceae</taxon>
        <taxon>Rarobacter</taxon>
    </lineage>
</organism>
<dbReference type="AlphaFoldDB" id="A0A542ZAW3"/>
<protein>
    <submittedName>
        <fullName evidence="4">PH (Pleckstrin Homology) domain-containing protein</fullName>
    </submittedName>
</protein>
<proteinExistence type="predicted"/>
<evidence type="ECO:0000256" key="2">
    <source>
        <dbReference type="SAM" id="Phobius"/>
    </source>
</evidence>
<dbReference type="PANTHER" id="PTHR37938">
    <property type="entry name" value="BLL0215 PROTEIN"/>
    <property type="match status" value="1"/>
</dbReference>
<dbReference type="OrthoDB" id="4350422at2"/>
<keyword evidence="2" id="KW-1133">Transmembrane helix</keyword>
<keyword evidence="2" id="KW-0812">Transmembrane</keyword>
<evidence type="ECO:0000313" key="5">
    <source>
        <dbReference type="Proteomes" id="UP000315389"/>
    </source>
</evidence>
<dbReference type="Proteomes" id="UP000315389">
    <property type="component" value="Unassembled WGS sequence"/>
</dbReference>
<sequence length="200" mass="21923">MAIPRKFLGKDERVIITMRTHGKAMILPIIGFLAVLAVTSALVVIIPDDWRSWGHWVIGALSLIGFVWLFVLPLLRWLNATYTLTDRRIITRQGILNKTGHDVPLTRINNVTYDRSIIDRVLGCGTLVFTTAAEEPLSLPDVPHVERVHVMVTELLFGNTVGAEAVADELEGRKTGETPTAPEAASEAPPRPGALASDDD</sequence>
<comment type="caution">
    <text evidence="4">The sequence shown here is derived from an EMBL/GenBank/DDBJ whole genome shotgun (WGS) entry which is preliminary data.</text>
</comment>
<keyword evidence="5" id="KW-1185">Reference proteome</keyword>
<accession>A0A542ZAW3</accession>
<dbReference type="PANTHER" id="PTHR37938:SF1">
    <property type="entry name" value="BLL0215 PROTEIN"/>
    <property type="match status" value="1"/>
</dbReference>
<evidence type="ECO:0000256" key="1">
    <source>
        <dbReference type="SAM" id="MobiDB-lite"/>
    </source>
</evidence>
<feature type="domain" description="YdbS-like PH" evidence="3">
    <location>
        <begin position="77"/>
        <end position="148"/>
    </location>
</feature>
<name>A0A542ZAW3_RARFA</name>
<feature type="transmembrane region" description="Helical" evidence="2">
    <location>
        <begin position="25"/>
        <end position="47"/>
    </location>
</feature>
<feature type="compositionally biased region" description="Low complexity" evidence="1">
    <location>
        <begin position="177"/>
        <end position="188"/>
    </location>
</feature>
<dbReference type="RefSeq" id="WP_142121838.1">
    <property type="nucleotide sequence ID" value="NZ_BAAASV010000002.1"/>
</dbReference>
<evidence type="ECO:0000259" key="3">
    <source>
        <dbReference type="Pfam" id="PF03703"/>
    </source>
</evidence>
<reference evidence="4 5" key="1">
    <citation type="submission" date="2019-06" db="EMBL/GenBank/DDBJ databases">
        <title>Sequencing the genomes of 1000 actinobacteria strains.</title>
        <authorList>
            <person name="Klenk H.-P."/>
        </authorList>
    </citation>
    <scope>NUCLEOTIDE SEQUENCE [LARGE SCALE GENOMIC DNA]</scope>
    <source>
        <strain evidence="4 5">DSM 4813</strain>
    </source>
</reference>
<dbReference type="EMBL" id="VFOS01000004">
    <property type="protein sequence ID" value="TQL57380.1"/>
    <property type="molecule type" value="Genomic_DNA"/>
</dbReference>